<dbReference type="EMBL" id="QZEI01000001">
    <property type="protein sequence ID" value="RLV61718.1"/>
    <property type="molecule type" value="Genomic_DNA"/>
</dbReference>
<protein>
    <submittedName>
        <fullName evidence="1">Uncharacterized protein</fullName>
    </submittedName>
</protein>
<proteinExistence type="predicted"/>
<comment type="caution">
    <text evidence="1">The sequence shown here is derived from an EMBL/GenBank/DDBJ whole genome shotgun (WGS) entry which is preliminary data.</text>
</comment>
<keyword evidence="2" id="KW-1185">Reference proteome</keyword>
<dbReference type="RefSeq" id="WP_121837117.1">
    <property type="nucleotide sequence ID" value="NZ_ML014753.1"/>
</dbReference>
<organism evidence="1 2">
    <name type="scientific">Parashewanella curva</name>
    <dbReference type="NCBI Taxonomy" id="2338552"/>
    <lineage>
        <taxon>Bacteria</taxon>
        <taxon>Pseudomonadati</taxon>
        <taxon>Pseudomonadota</taxon>
        <taxon>Gammaproteobacteria</taxon>
        <taxon>Alteromonadales</taxon>
        <taxon>Shewanellaceae</taxon>
        <taxon>Parashewanella</taxon>
    </lineage>
</organism>
<name>A0A3L8Q3E1_9GAMM</name>
<accession>A0A3L8Q3E1</accession>
<reference evidence="1 2" key="1">
    <citation type="submission" date="2018-09" db="EMBL/GenBank/DDBJ databases">
        <title>Phylogeny of the Shewanellaceae, and recommendation for two new genera, Pseudoshewanella and Parashewanella.</title>
        <authorList>
            <person name="Wang G."/>
        </authorList>
    </citation>
    <scope>NUCLEOTIDE SEQUENCE [LARGE SCALE GENOMIC DNA]</scope>
    <source>
        <strain evidence="1 2">C51</strain>
    </source>
</reference>
<sequence length="279" mass="32398">MLSGLLLTASFWVNIEDKQALICNINRLSECIQQLPTSVQQTVSSQNIAHNMAFRDAMVISFKDKTLSGVIFLNPKATASEVYSFIEGSKVQLKLKQPLQLSLWHEQGHLQNNQIIAPLLKRPLTKSEHESFADLYTVWESVNKTKSLELAWQQYHRRNLNVINQESDYSHWSVPLLYYVLEHYNAEDILAFPSYTEFASDLLIHYSPLSQDERREFRSLIKHLFHSHSTFNQRRYLSWRREKFSAYLAPTLDALLDKKQARTLLKSLALPLANNLNHP</sequence>
<dbReference type="OrthoDB" id="6398122at2"/>
<evidence type="ECO:0000313" key="1">
    <source>
        <dbReference type="EMBL" id="RLV61718.1"/>
    </source>
</evidence>
<dbReference type="Proteomes" id="UP000281474">
    <property type="component" value="Unassembled WGS sequence"/>
</dbReference>
<dbReference type="AlphaFoldDB" id="A0A3L8Q3E1"/>
<evidence type="ECO:0000313" key="2">
    <source>
        <dbReference type="Proteomes" id="UP000281474"/>
    </source>
</evidence>
<gene>
    <name evidence="1" type="ORF">D5018_00955</name>
</gene>